<dbReference type="GO" id="GO:0030313">
    <property type="term" value="C:cell envelope"/>
    <property type="evidence" value="ECO:0007669"/>
    <property type="project" value="UniProtKB-SubCell"/>
</dbReference>
<feature type="chain" id="PRO_5011472121" description="Imelysin-like domain-containing protein" evidence="3">
    <location>
        <begin position="19"/>
        <end position="329"/>
    </location>
</feature>
<dbReference type="EMBL" id="FNBP01000001">
    <property type="protein sequence ID" value="SDF14566.1"/>
    <property type="molecule type" value="Genomic_DNA"/>
</dbReference>
<dbReference type="OrthoDB" id="5729110at2"/>
<feature type="domain" description="Imelysin-like" evidence="4">
    <location>
        <begin position="29"/>
        <end position="304"/>
    </location>
</feature>
<evidence type="ECO:0000256" key="2">
    <source>
        <dbReference type="ARBA" id="ARBA00022729"/>
    </source>
</evidence>
<proteinExistence type="predicted"/>
<reference evidence="6" key="1">
    <citation type="submission" date="2016-10" db="EMBL/GenBank/DDBJ databases">
        <authorList>
            <person name="Varghese N."/>
            <person name="Submissions S."/>
        </authorList>
    </citation>
    <scope>NUCLEOTIDE SEQUENCE [LARGE SCALE GENOMIC DNA]</scope>
    <source>
        <strain evidence="6">DSM 16477</strain>
    </source>
</reference>
<sequence>MRAFLAATFCFAAAPAFAGIDEVIESHVLPGTEAFAEATTALASAATDDCTAQNLRDPYHTAFDSWLGISHLRLGPIEEEGRGLAISFWPDTRGLVGRTAAGLVADEDPVVESPEAFAEVSIAGRGLLALERLLFEDDLAGYSADSYSCALAQAIAGDLARMAGEIDREWQDSFAASLRSAGAGGNSFFLSEREAAQALYTALVTGLDFVADQRLGRPMGTFEAPKPLVAEARRSGRSLRNVGMSLEALRELAQTLADHPIPETEAAFAAALERAEQLDDPVFAGVASPSGRLRVEALRTLVSEIASAAAKEIAPELGVSVGFNSADGD</sequence>
<dbReference type="Pfam" id="PF09375">
    <property type="entry name" value="Peptidase_M75"/>
    <property type="match status" value="1"/>
</dbReference>
<protein>
    <recommendedName>
        <fullName evidence="4">Imelysin-like domain-containing protein</fullName>
    </recommendedName>
</protein>
<evidence type="ECO:0000259" key="4">
    <source>
        <dbReference type="Pfam" id="PF09375"/>
    </source>
</evidence>
<feature type="signal peptide" evidence="3">
    <location>
        <begin position="1"/>
        <end position="18"/>
    </location>
</feature>
<dbReference type="Proteomes" id="UP000199399">
    <property type="component" value="Unassembled WGS sequence"/>
</dbReference>
<evidence type="ECO:0000256" key="3">
    <source>
        <dbReference type="SAM" id="SignalP"/>
    </source>
</evidence>
<dbReference type="STRING" id="218672.SAMN04489759_101447"/>
<keyword evidence="2 3" id="KW-0732">Signal</keyword>
<dbReference type="InterPro" id="IPR034984">
    <property type="entry name" value="Imelysin-like_IPPA"/>
</dbReference>
<dbReference type="Gene3D" id="1.20.1420.20">
    <property type="entry name" value="M75 peptidase, HXXE motif"/>
    <property type="match status" value="1"/>
</dbReference>
<evidence type="ECO:0000256" key="1">
    <source>
        <dbReference type="ARBA" id="ARBA00004196"/>
    </source>
</evidence>
<dbReference type="AlphaFoldDB" id="A0A1G7IPT9"/>
<dbReference type="InterPro" id="IPR038352">
    <property type="entry name" value="Imelysin_sf"/>
</dbReference>
<evidence type="ECO:0000313" key="5">
    <source>
        <dbReference type="EMBL" id="SDF14566.1"/>
    </source>
</evidence>
<dbReference type="InterPro" id="IPR018976">
    <property type="entry name" value="Imelysin-like"/>
</dbReference>
<dbReference type="CDD" id="cd14659">
    <property type="entry name" value="Imelysin-like_IPPA"/>
    <property type="match status" value="1"/>
</dbReference>
<accession>A0A1G7IPT9</accession>
<comment type="subcellular location">
    <subcellularLocation>
        <location evidence="1">Cell envelope</location>
    </subcellularLocation>
</comment>
<keyword evidence="6" id="KW-1185">Reference proteome</keyword>
<organism evidence="5 6">
    <name type="scientific">Sulfitobacter delicatus</name>
    <dbReference type="NCBI Taxonomy" id="218672"/>
    <lineage>
        <taxon>Bacteria</taxon>
        <taxon>Pseudomonadati</taxon>
        <taxon>Pseudomonadota</taxon>
        <taxon>Alphaproteobacteria</taxon>
        <taxon>Rhodobacterales</taxon>
        <taxon>Roseobacteraceae</taxon>
        <taxon>Sulfitobacter</taxon>
    </lineage>
</organism>
<name>A0A1G7IPT9_9RHOB</name>
<evidence type="ECO:0000313" key="6">
    <source>
        <dbReference type="Proteomes" id="UP000199399"/>
    </source>
</evidence>
<gene>
    <name evidence="5" type="ORF">SAMN04489759_101447</name>
</gene>
<dbReference type="RefSeq" id="WP_093738710.1">
    <property type="nucleotide sequence ID" value="NZ_FNBP01000001.1"/>
</dbReference>